<keyword evidence="8" id="KW-0067">ATP-binding</keyword>
<dbReference type="PROSITE" id="PS50109">
    <property type="entry name" value="HIS_KIN"/>
    <property type="match status" value="1"/>
</dbReference>
<dbReference type="InterPro" id="IPR003594">
    <property type="entry name" value="HATPase_dom"/>
</dbReference>
<dbReference type="GO" id="GO:0006355">
    <property type="term" value="P:regulation of DNA-templated transcription"/>
    <property type="evidence" value="ECO:0007669"/>
    <property type="project" value="InterPro"/>
</dbReference>
<evidence type="ECO:0000259" key="15">
    <source>
        <dbReference type="PROSITE" id="PS50109"/>
    </source>
</evidence>
<keyword evidence="3" id="KW-0597">Phosphoprotein</keyword>
<dbReference type="Gene3D" id="1.10.287.130">
    <property type="match status" value="1"/>
</dbReference>
<dbReference type="PRINTS" id="PR00344">
    <property type="entry name" value="BCTRLSENSOR"/>
</dbReference>
<evidence type="ECO:0000313" key="16">
    <source>
        <dbReference type="EMBL" id="GHA11152.1"/>
    </source>
</evidence>
<evidence type="ECO:0000256" key="10">
    <source>
        <dbReference type="ARBA" id="ARBA00023231"/>
    </source>
</evidence>
<dbReference type="SUPFAM" id="SSF55874">
    <property type="entry name" value="ATPase domain of HSP90 chaperone/DNA topoisomerase II/histidine kinase"/>
    <property type="match status" value="1"/>
</dbReference>
<evidence type="ECO:0000256" key="2">
    <source>
        <dbReference type="ARBA" id="ARBA00012438"/>
    </source>
</evidence>
<dbReference type="EC" id="2.7.13.3" evidence="2"/>
<keyword evidence="17" id="KW-1185">Reference proteome</keyword>
<evidence type="ECO:0000313" key="17">
    <source>
        <dbReference type="Proteomes" id="UP000614811"/>
    </source>
</evidence>
<dbReference type="GO" id="GO:0016787">
    <property type="term" value="F:hydrolase activity"/>
    <property type="evidence" value="ECO:0007669"/>
    <property type="project" value="UniProtKB-KW"/>
</dbReference>
<comment type="caution">
    <text evidence="16">The sequence shown here is derived from an EMBL/GenBank/DDBJ whole genome shotgun (WGS) entry which is preliminary data.</text>
</comment>
<evidence type="ECO:0000256" key="7">
    <source>
        <dbReference type="ARBA" id="ARBA00022801"/>
    </source>
</evidence>
<dbReference type="Proteomes" id="UP000614811">
    <property type="component" value="Unassembled WGS sequence"/>
</dbReference>
<comment type="function">
    <text evidence="11">Member of the two-component regulatory system NtrB/NtrC, which controls expression of the nitrogen-regulated (ntr) genes in response to nitrogen limitation. Under conditions of nitrogen limitation, NtrB autophosphorylates and transfers the phosphoryl group to NtrC. In the presence of nitrogen, acts as a phosphatase that dephosphorylates and inactivates NtrC.</text>
</comment>
<protein>
    <recommendedName>
        <fullName evidence="12">Sensory histidine kinase/phosphatase NtrB</fullName>
        <ecNumber evidence="2">2.7.13.3</ecNumber>
    </recommendedName>
    <alternativeName>
        <fullName evidence="13">Nitrogen regulation protein NR(II)</fullName>
    </alternativeName>
    <alternativeName>
        <fullName evidence="14">Nitrogen regulator II</fullName>
    </alternativeName>
</protein>
<evidence type="ECO:0000256" key="5">
    <source>
        <dbReference type="ARBA" id="ARBA00022741"/>
    </source>
</evidence>
<dbReference type="SMART" id="SM00388">
    <property type="entry name" value="HisKA"/>
    <property type="match status" value="1"/>
</dbReference>
<keyword evidence="9" id="KW-0902">Two-component regulatory system</keyword>
<accession>A0A918RW96</accession>
<dbReference type="InterPro" id="IPR005467">
    <property type="entry name" value="His_kinase_dom"/>
</dbReference>
<dbReference type="InterPro" id="IPR013767">
    <property type="entry name" value="PAS_fold"/>
</dbReference>
<sequence>MDSKLLIESLECALLLIDPNGLVEQVNIAAETLFCQSRRYLIGTPVSQLIPDEMVQSCLEKCSSQNAKFTLREVELPTADATALVDMTLSCILVPKSTRSATLMEINSINRISRFMKEKNQLERQQSFRLMMRGLAHEIKNPLGGIRGAAQLLYREIQDPSRKELTEILIKEADRLTRLVDRVMGSREQLKPVRLNIHEVLEHVVHLVSVKHSKRLVVNRIYDPALPEVNVDREQMIQAVLNIVGNAIEAQEGKRFVTLGLITKFERFVTINQVMHRQALKIKIWDEGPGVQEEMKEILFDPLITGRPEGSGLGLSITQEIVQRHNGVVQLEDYHGKTCFSIYLPYPYEGDDDA</sequence>
<dbReference type="AlphaFoldDB" id="A0A918RW96"/>
<dbReference type="InterPro" id="IPR036097">
    <property type="entry name" value="HisK_dim/P_sf"/>
</dbReference>
<dbReference type="GO" id="GO:0000155">
    <property type="term" value="F:phosphorelay sensor kinase activity"/>
    <property type="evidence" value="ECO:0007669"/>
    <property type="project" value="InterPro"/>
</dbReference>
<proteinExistence type="predicted"/>
<reference evidence="16" key="1">
    <citation type="journal article" date="2014" name="Int. J. Syst. Evol. Microbiol.">
        <title>Complete genome sequence of Corynebacterium casei LMG S-19264T (=DSM 44701T), isolated from a smear-ripened cheese.</title>
        <authorList>
            <consortium name="US DOE Joint Genome Institute (JGI-PGF)"/>
            <person name="Walter F."/>
            <person name="Albersmeier A."/>
            <person name="Kalinowski J."/>
            <person name="Ruckert C."/>
        </authorList>
    </citation>
    <scope>NUCLEOTIDE SEQUENCE</scope>
    <source>
        <strain evidence="16">KCTC 12711</strain>
    </source>
</reference>
<evidence type="ECO:0000256" key="3">
    <source>
        <dbReference type="ARBA" id="ARBA00022553"/>
    </source>
</evidence>
<organism evidence="16 17">
    <name type="scientific">Arenicella chitinivorans</name>
    <dbReference type="NCBI Taxonomy" id="1329800"/>
    <lineage>
        <taxon>Bacteria</taxon>
        <taxon>Pseudomonadati</taxon>
        <taxon>Pseudomonadota</taxon>
        <taxon>Gammaproteobacteria</taxon>
        <taxon>Arenicellales</taxon>
        <taxon>Arenicellaceae</taxon>
        <taxon>Arenicella</taxon>
    </lineage>
</organism>
<evidence type="ECO:0000256" key="12">
    <source>
        <dbReference type="ARBA" id="ARBA00039567"/>
    </source>
</evidence>
<dbReference type="Pfam" id="PF00512">
    <property type="entry name" value="HisKA"/>
    <property type="match status" value="1"/>
</dbReference>
<reference evidence="16" key="2">
    <citation type="submission" date="2020-09" db="EMBL/GenBank/DDBJ databases">
        <authorList>
            <person name="Sun Q."/>
            <person name="Kim S."/>
        </authorList>
    </citation>
    <scope>NUCLEOTIDE SEQUENCE</scope>
    <source>
        <strain evidence="16">KCTC 12711</strain>
    </source>
</reference>
<dbReference type="CDD" id="cd00082">
    <property type="entry name" value="HisKA"/>
    <property type="match status" value="1"/>
</dbReference>
<evidence type="ECO:0000256" key="9">
    <source>
        <dbReference type="ARBA" id="ARBA00023012"/>
    </source>
</evidence>
<dbReference type="NCBIfam" id="NF008293">
    <property type="entry name" value="PRK11073.1"/>
    <property type="match status" value="1"/>
</dbReference>
<name>A0A918RW96_9GAMM</name>
<dbReference type="PANTHER" id="PTHR43065:SF16">
    <property type="entry name" value="SENSORY HISTIDINE KINASE_PHOSPHATASE NTRB"/>
    <property type="match status" value="1"/>
</dbReference>
<dbReference type="PANTHER" id="PTHR43065">
    <property type="entry name" value="SENSOR HISTIDINE KINASE"/>
    <property type="match status" value="1"/>
</dbReference>
<keyword evidence="6 16" id="KW-0418">Kinase</keyword>
<dbReference type="SUPFAM" id="SSF47384">
    <property type="entry name" value="Homodimeric domain of signal transducing histidine kinase"/>
    <property type="match status" value="1"/>
</dbReference>
<keyword evidence="4" id="KW-0808">Transferase</keyword>
<dbReference type="Gene3D" id="3.30.565.10">
    <property type="entry name" value="Histidine kinase-like ATPase, C-terminal domain"/>
    <property type="match status" value="1"/>
</dbReference>
<dbReference type="InterPro" id="IPR004358">
    <property type="entry name" value="Sig_transdc_His_kin-like_C"/>
</dbReference>
<dbReference type="SMART" id="SM00091">
    <property type="entry name" value="PAS"/>
    <property type="match status" value="1"/>
</dbReference>
<evidence type="ECO:0000256" key="8">
    <source>
        <dbReference type="ARBA" id="ARBA00022840"/>
    </source>
</evidence>
<dbReference type="Gene3D" id="3.30.450.20">
    <property type="entry name" value="PAS domain"/>
    <property type="match status" value="1"/>
</dbReference>
<keyword evidence="7" id="KW-0378">Hydrolase</keyword>
<evidence type="ECO:0000256" key="1">
    <source>
        <dbReference type="ARBA" id="ARBA00000085"/>
    </source>
</evidence>
<dbReference type="SUPFAM" id="SSF55785">
    <property type="entry name" value="PYP-like sensor domain (PAS domain)"/>
    <property type="match status" value="1"/>
</dbReference>
<dbReference type="Pfam" id="PF00989">
    <property type="entry name" value="PAS"/>
    <property type="match status" value="1"/>
</dbReference>
<dbReference type="Pfam" id="PF02518">
    <property type="entry name" value="HATPase_c"/>
    <property type="match status" value="1"/>
</dbReference>
<gene>
    <name evidence="16" type="ORF">GCM10008090_21140</name>
</gene>
<dbReference type="SMART" id="SM00387">
    <property type="entry name" value="HATPase_c"/>
    <property type="match status" value="1"/>
</dbReference>
<dbReference type="RefSeq" id="WP_189400694.1">
    <property type="nucleotide sequence ID" value="NZ_BMXA01000003.1"/>
</dbReference>
<evidence type="ECO:0000256" key="13">
    <source>
        <dbReference type="ARBA" id="ARBA00042313"/>
    </source>
</evidence>
<evidence type="ECO:0000256" key="6">
    <source>
        <dbReference type="ARBA" id="ARBA00022777"/>
    </source>
</evidence>
<dbReference type="InterPro" id="IPR035965">
    <property type="entry name" value="PAS-like_dom_sf"/>
</dbReference>
<comment type="catalytic activity">
    <reaction evidence="1">
        <text>ATP + protein L-histidine = ADP + protein N-phospho-L-histidine.</text>
        <dbReference type="EC" id="2.7.13.3"/>
    </reaction>
</comment>
<dbReference type="CDD" id="cd00130">
    <property type="entry name" value="PAS"/>
    <property type="match status" value="1"/>
</dbReference>
<dbReference type="InterPro" id="IPR000014">
    <property type="entry name" value="PAS"/>
</dbReference>
<keyword evidence="10" id="KW-0535">Nitrogen fixation</keyword>
<dbReference type="InterPro" id="IPR036890">
    <property type="entry name" value="HATPase_C_sf"/>
</dbReference>
<evidence type="ECO:0000256" key="4">
    <source>
        <dbReference type="ARBA" id="ARBA00022679"/>
    </source>
</evidence>
<dbReference type="EMBL" id="BMXA01000003">
    <property type="protein sequence ID" value="GHA11152.1"/>
    <property type="molecule type" value="Genomic_DNA"/>
</dbReference>
<evidence type="ECO:0000256" key="11">
    <source>
        <dbReference type="ARBA" id="ARBA00037696"/>
    </source>
</evidence>
<feature type="domain" description="Histidine kinase" evidence="15">
    <location>
        <begin position="134"/>
        <end position="348"/>
    </location>
</feature>
<keyword evidence="5" id="KW-0547">Nucleotide-binding</keyword>
<dbReference type="InterPro" id="IPR003661">
    <property type="entry name" value="HisK_dim/P_dom"/>
</dbReference>
<dbReference type="GO" id="GO:0005524">
    <property type="term" value="F:ATP binding"/>
    <property type="evidence" value="ECO:0007669"/>
    <property type="project" value="UniProtKB-KW"/>
</dbReference>
<evidence type="ECO:0000256" key="14">
    <source>
        <dbReference type="ARBA" id="ARBA00043094"/>
    </source>
</evidence>